<dbReference type="GO" id="GO:0016779">
    <property type="term" value="F:nucleotidyltransferase activity"/>
    <property type="evidence" value="ECO:0007669"/>
    <property type="project" value="UniProtKB-KW"/>
</dbReference>
<organism evidence="8">
    <name type="scientific">Chromera velia CCMP2878</name>
    <dbReference type="NCBI Taxonomy" id="1169474"/>
    <lineage>
        <taxon>Eukaryota</taxon>
        <taxon>Sar</taxon>
        <taxon>Alveolata</taxon>
        <taxon>Colpodellida</taxon>
        <taxon>Chromeraceae</taxon>
        <taxon>Chromera</taxon>
    </lineage>
</organism>
<sequence length="571" mass="62528">MRGTAFTWWTSEIEEKVEMLKTIENLHTCFEAQFGITEAEKDAAEDLLNNLVQDAPAGETIRTYAERVAALCRQARVSRNNPKILKKFKKGIFNETIRTILATKTYSSLDEIVKEAEKLAHANSPNSSNAVATGAFTPPTVASVAQATATALYAPATPPQDLEEGLQQLFEVGALDSTSCVRCGVTALVDLGADVSLLSEKAFQILLSLRPSLRTHFRQTDVHVNGEGNSPLNVTGYINLSLSSFARLLRHTLFVCSNLNYAAILGMDFLTRNAESQSFQESKLVLHPRELGLDPEEIPLFPLSTLQKDAACLPAPLVTAAREVLAPHMDALPAHLLIGNSVANVEDRELTLNVVNVSGRYAQIPRGAPLAIATLCEVITKEDEGAEEQALPPPFVSATTSAAATGGSTLYASSMSALGQTELKGGETGGQNPVARPDKLTEEEKEKAEAEIDKALEDCKHLSAKQKKELRDLLLEYRELFPTDRNPGNIKGVEARVDVETDIPIYERPRPVPHVLRAELREGLQKLLEGGIIKPTSSPWGFPLVLIWKKIGKLRICIDYRKLNKIFHKDR</sequence>
<keyword evidence="2" id="KW-0548">Nucleotidyltransferase</keyword>
<evidence type="ECO:0000256" key="6">
    <source>
        <dbReference type="SAM" id="MobiDB-lite"/>
    </source>
</evidence>
<dbReference type="GO" id="GO:0004519">
    <property type="term" value="F:endonuclease activity"/>
    <property type="evidence" value="ECO:0007669"/>
    <property type="project" value="UniProtKB-KW"/>
</dbReference>
<keyword evidence="5" id="KW-0378">Hydrolase</keyword>
<evidence type="ECO:0000259" key="7">
    <source>
        <dbReference type="PROSITE" id="PS50175"/>
    </source>
</evidence>
<feature type="domain" description="Peptidase A2" evidence="7">
    <location>
        <begin position="185"/>
        <end position="228"/>
    </location>
</feature>
<dbReference type="CDD" id="cd00303">
    <property type="entry name" value="retropepsin_like"/>
    <property type="match status" value="1"/>
</dbReference>
<dbReference type="PhylomeDB" id="A0A0G4G1A0"/>
<dbReference type="InterPro" id="IPR050951">
    <property type="entry name" value="Retrovirus_Pol_polyprotein"/>
</dbReference>
<dbReference type="AlphaFoldDB" id="A0A0G4G1A0"/>
<dbReference type="PANTHER" id="PTHR37984:SF5">
    <property type="entry name" value="PROTEIN NYNRIN-LIKE"/>
    <property type="match status" value="1"/>
</dbReference>
<reference evidence="8" key="1">
    <citation type="submission" date="2014-11" db="EMBL/GenBank/DDBJ databases">
        <authorList>
            <person name="Otto D Thomas"/>
            <person name="Naeem Raeece"/>
        </authorList>
    </citation>
    <scope>NUCLEOTIDE SEQUENCE</scope>
</reference>
<evidence type="ECO:0000256" key="4">
    <source>
        <dbReference type="ARBA" id="ARBA00022759"/>
    </source>
</evidence>
<evidence type="ECO:0000256" key="3">
    <source>
        <dbReference type="ARBA" id="ARBA00022722"/>
    </source>
</evidence>
<accession>A0A0G4G1A0</accession>
<dbReference type="SUPFAM" id="SSF56672">
    <property type="entry name" value="DNA/RNA polymerases"/>
    <property type="match status" value="1"/>
</dbReference>
<dbReference type="Pfam" id="PF03732">
    <property type="entry name" value="Retrotrans_gag"/>
    <property type="match status" value="1"/>
</dbReference>
<dbReference type="GO" id="GO:0006508">
    <property type="term" value="P:proteolysis"/>
    <property type="evidence" value="ECO:0007669"/>
    <property type="project" value="InterPro"/>
</dbReference>
<evidence type="ECO:0000256" key="2">
    <source>
        <dbReference type="ARBA" id="ARBA00022695"/>
    </source>
</evidence>
<dbReference type="InterPro" id="IPR021109">
    <property type="entry name" value="Peptidase_aspartic_dom_sf"/>
</dbReference>
<dbReference type="VEuPathDB" id="CryptoDB:Cvel_19715"/>
<keyword evidence="1" id="KW-0808">Transferase</keyword>
<feature type="region of interest" description="Disordered" evidence="6">
    <location>
        <begin position="421"/>
        <end position="443"/>
    </location>
</feature>
<dbReference type="InterPro" id="IPR005162">
    <property type="entry name" value="Retrotrans_gag_dom"/>
</dbReference>
<evidence type="ECO:0000256" key="5">
    <source>
        <dbReference type="ARBA" id="ARBA00022801"/>
    </source>
</evidence>
<dbReference type="Gene3D" id="3.10.10.10">
    <property type="entry name" value="HIV Type 1 Reverse Transcriptase, subunit A, domain 1"/>
    <property type="match status" value="1"/>
</dbReference>
<name>A0A0G4G1A0_9ALVE</name>
<dbReference type="PROSITE" id="PS50175">
    <property type="entry name" value="ASP_PROT_RETROV"/>
    <property type="match status" value="1"/>
</dbReference>
<dbReference type="InterPro" id="IPR043502">
    <property type="entry name" value="DNA/RNA_pol_sf"/>
</dbReference>
<gene>
    <name evidence="8" type="ORF">Cvel_19715</name>
</gene>
<evidence type="ECO:0000256" key="1">
    <source>
        <dbReference type="ARBA" id="ARBA00022679"/>
    </source>
</evidence>
<dbReference type="InterPro" id="IPR001995">
    <property type="entry name" value="Peptidase_A2_cat"/>
</dbReference>
<evidence type="ECO:0000313" key="8">
    <source>
        <dbReference type="EMBL" id="CEM21768.1"/>
    </source>
</evidence>
<dbReference type="Gene3D" id="2.40.70.10">
    <property type="entry name" value="Acid Proteases"/>
    <property type="match status" value="1"/>
</dbReference>
<proteinExistence type="predicted"/>
<dbReference type="EMBL" id="CDMZ01000798">
    <property type="protein sequence ID" value="CEM21768.1"/>
    <property type="molecule type" value="Genomic_DNA"/>
</dbReference>
<protein>
    <recommendedName>
        <fullName evidence="7">Peptidase A2 domain-containing protein</fullName>
    </recommendedName>
</protein>
<dbReference type="PANTHER" id="PTHR37984">
    <property type="entry name" value="PROTEIN CBG26694"/>
    <property type="match status" value="1"/>
</dbReference>
<keyword evidence="4" id="KW-0255">Endonuclease</keyword>
<keyword evidence="3" id="KW-0540">Nuclease</keyword>
<dbReference type="GO" id="GO:0004190">
    <property type="term" value="F:aspartic-type endopeptidase activity"/>
    <property type="evidence" value="ECO:0007669"/>
    <property type="project" value="InterPro"/>
</dbReference>